<dbReference type="Proteomes" id="UP000317650">
    <property type="component" value="Chromosome 9"/>
</dbReference>
<protein>
    <recommendedName>
        <fullName evidence="7">WRKY domain-containing protein</fullName>
    </recommendedName>
</protein>
<keyword evidence="2" id="KW-0805">Transcription regulation</keyword>
<dbReference type="SMART" id="SM00774">
    <property type="entry name" value="WRKY"/>
    <property type="match status" value="1"/>
</dbReference>
<feature type="region of interest" description="Disordered" evidence="6">
    <location>
        <begin position="45"/>
        <end position="93"/>
    </location>
</feature>
<evidence type="ECO:0000256" key="1">
    <source>
        <dbReference type="ARBA" id="ARBA00004123"/>
    </source>
</evidence>
<feature type="compositionally biased region" description="Polar residues" evidence="6">
    <location>
        <begin position="53"/>
        <end position="64"/>
    </location>
</feature>
<evidence type="ECO:0000256" key="5">
    <source>
        <dbReference type="ARBA" id="ARBA00023242"/>
    </source>
</evidence>
<dbReference type="AlphaFoldDB" id="A0A4S8IDZ3"/>
<evidence type="ECO:0000313" key="8">
    <source>
        <dbReference type="EMBL" id="THU46383.1"/>
    </source>
</evidence>
<evidence type="ECO:0000256" key="6">
    <source>
        <dbReference type="SAM" id="MobiDB-lite"/>
    </source>
</evidence>
<keyword evidence="3" id="KW-0238">DNA-binding</keyword>
<comment type="subcellular location">
    <subcellularLocation>
        <location evidence="1">Nucleus</location>
    </subcellularLocation>
</comment>
<evidence type="ECO:0000256" key="3">
    <source>
        <dbReference type="ARBA" id="ARBA00023125"/>
    </source>
</evidence>
<comment type="caution">
    <text evidence="8">The sequence shown here is derived from an EMBL/GenBank/DDBJ whole genome shotgun (WGS) entry which is preliminary data.</text>
</comment>
<dbReference type="SUPFAM" id="SSF118290">
    <property type="entry name" value="WRKY DNA-binding domain"/>
    <property type="match status" value="1"/>
</dbReference>
<dbReference type="InterPro" id="IPR044810">
    <property type="entry name" value="WRKY_plant"/>
</dbReference>
<sequence>MEIPPNDGYTWRKYGQKKILNSSFPRSYYRCNHKSYYRCEAKKTVQRPDDDPYTSNHTCHTSPTPKLIPTLVPSGSVNDNDDGGNDNPQGAPLGLEAMHPVASQSTPIHLQNWLEGNPSSTEALLVAHSGVSSRSSRQVAQLSVATSNAKRTTSGLTTTEDLLSTEQSQGHETGVRARIRGRELTSQLKTILLQSEIGGRDLKMLHQKHQRLEFQRSLDG</sequence>
<dbReference type="InterPro" id="IPR036576">
    <property type="entry name" value="WRKY_dom_sf"/>
</dbReference>
<evidence type="ECO:0000313" key="9">
    <source>
        <dbReference type="Proteomes" id="UP000317650"/>
    </source>
</evidence>
<dbReference type="Gene3D" id="2.20.25.80">
    <property type="entry name" value="WRKY domain"/>
    <property type="match status" value="1"/>
</dbReference>
<dbReference type="PANTHER" id="PTHR32096">
    <property type="entry name" value="WRKY TRANSCRIPTION FACTOR 30-RELATED-RELATED"/>
    <property type="match status" value="1"/>
</dbReference>
<feature type="domain" description="WRKY" evidence="7">
    <location>
        <begin position="6"/>
        <end position="52"/>
    </location>
</feature>
<dbReference type="GO" id="GO:0000976">
    <property type="term" value="F:transcription cis-regulatory region binding"/>
    <property type="evidence" value="ECO:0007669"/>
    <property type="project" value="TreeGrafter"/>
</dbReference>
<evidence type="ECO:0000256" key="4">
    <source>
        <dbReference type="ARBA" id="ARBA00023163"/>
    </source>
</evidence>
<dbReference type="Pfam" id="PF03106">
    <property type="entry name" value="WRKY"/>
    <property type="match status" value="1"/>
</dbReference>
<dbReference type="PANTHER" id="PTHR32096:SF146">
    <property type="entry name" value="WRKY TRANSCRIPTION FACTOR 19-RELATED"/>
    <property type="match status" value="1"/>
</dbReference>
<keyword evidence="5" id="KW-0539">Nucleus</keyword>
<keyword evidence="4" id="KW-0804">Transcription</keyword>
<dbReference type="STRING" id="52838.A0A4S8IDZ3"/>
<evidence type="ECO:0000256" key="2">
    <source>
        <dbReference type="ARBA" id="ARBA00023015"/>
    </source>
</evidence>
<reference evidence="8 9" key="1">
    <citation type="journal article" date="2019" name="Nat. Plants">
        <title>Genome sequencing of Musa balbisiana reveals subgenome evolution and function divergence in polyploid bananas.</title>
        <authorList>
            <person name="Yao X."/>
        </authorList>
    </citation>
    <scope>NUCLEOTIDE SEQUENCE [LARGE SCALE GENOMIC DNA]</scope>
    <source>
        <strain evidence="9">cv. DH-PKW</strain>
        <tissue evidence="8">Leaves</tissue>
    </source>
</reference>
<keyword evidence="9" id="KW-1185">Reference proteome</keyword>
<name>A0A4S8IDZ3_MUSBA</name>
<dbReference type="PROSITE" id="PS50811">
    <property type="entry name" value="WRKY"/>
    <property type="match status" value="1"/>
</dbReference>
<dbReference type="GO" id="GO:0003700">
    <property type="term" value="F:DNA-binding transcription factor activity"/>
    <property type="evidence" value="ECO:0007669"/>
    <property type="project" value="InterPro"/>
</dbReference>
<proteinExistence type="predicted"/>
<accession>A0A4S8IDZ3</accession>
<organism evidence="8 9">
    <name type="scientific">Musa balbisiana</name>
    <name type="common">Banana</name>
    <dbReference type="NCBI Taxonomy" id="52838"/>
    <lineage>
        <taxon>Eukaryota</taxon>
        <taxon>Viridiplantae</taxon>
        <taxon>Streptophyta</taxon>
        <taxon>Embryophyta</taxon>
        <taxon>Tracheophyta</taxon>
        <taxon>Spermatophyta</taxon>
        <taxon>Magnoliopsida</taxon>
        <taxon>Liliopsida</taxon>
        <taxon>Zingiberales</taxon>
        <taxon>Musaceae</taxon>
        <taxon>Musa</taxon>
    </lineage>
</organism>
<dbReference type="InterPro" id="IPR003657">
    <property type="entry name" value="WRKY_dom"/>
</dbReference>
<evidence type="ECO:0000259" key="7">
    <source>
        <dbReference type="PROSITE" id="PS50811"/>
    </source>
</evidence>
<gene>
    <name evidence="8" type="ORF">C4D60_Mb09t04360</name>
</gene>
<dbReference type="GO" id="GO:0005634">
    <property type="term" value="C:nucleus"/>
    <property type="evidence" value="ECO:0007669"/>
    <property type="project" value="UniProtKB-SubCell"/>
</dbReference>
<dbReference type="EMBL" id="PYDT01000010">
    <property type="protein sequence ID" value="THU46383.1"/>
    <property type="molecule type" value="Genomic_DNA"/>
</dbReference>